<name>A0A915P4L2_9BILA</name>
<protein>
    <submittedName>
        <fullName evidence="2">Uncharacterized protein</fullName>
    </submittedName>
</protein>
<proteinExistence type="predicted"/>
<sequence length="102" mass="11369">MSAPFRDQLTLLQEQGLGLLDNQKTFPLPPDNVSLSQFHSDTRNLLNSLEFEFEYVSKATSDISSTHDKWMSVRINMTGAERTADTPIYENFAKALEGEGGG</sequence>
<accession>A0A915P4L2</accession>
<dbReference type="Proteomes" id="UP000887560">
    <property type="component" value="Unplaced"/>
</dbReference>
<evidence type="ECO:0000313" key="2">
    <source>
        <dbReference type="WBParaSite" id="scf7180000423927.g11838"/>
    </source>
</evidence>
<reference evidence="2" key="1">
    <citation type="submission" date="2022-11" db="UniProtKB">
        <authorList>
            <consortium name="WormBaseParasite"/>
        </authorList>
    </citation>
    <scope>IDENTIFICATION</scope>
</reference>
<dbReference type="AlphaFoldDB" id="A0A915P4L2"/>
<evidence type="ECO:0000313" key="1">
    <source>
        <dbReference type="Proteomes" id="UP000887560"/>
    </source>
</evidence>
<dbReference type="WBParaSite" id="scf7180000423927.g11838">
    <property type="protein sequence ID" value="scf7180000423927.g11838"/>
    <property type="gene ID" value="scf7180000423927.g11838"/>
</dbReference>
<organism evidence="1 2">
    <name type="scientific">Meloidogyne floridensis</name>
    <dbReference type="NCBI Taxonomy" id="298350"/>
    <lineage>
        <taxon>Eukaryota</taxon>
        <taxon>Metazoa</taxon>
        <taxon>Ecdysozoa</taxon>
        <taxon>Nematoda</taxon>
        <taxon>Chromadorea</taxon>
        <taxon>Rhabditida</taxon>
        <taxon>Tylenchina</taxon>
        <taxon>Tylenchomorpha</taxon>
        <taxon>Tylenchoidea</taxon>
        <taxon>Meloidogynidae</taxon>
        <taxon>Meloidogyninae</taxon>
        <taxon>Meloidogyne</taxon>
    </lineage>
</organism>
<keyword evidence="1" id="KW-1185">Reference proteome</keyword>